<keyword evidence="7" id="KW-0677">Repeat</keyword>
<evidence type="ECO:0000256" key="1">
    <source>
        <dbReference type="ARBA" id="ARBA00005868"/>
    </source>
</evidence>
<dbReference type="Proteomes" id="UP001203342">
    <property type="component" value="Unassembled WGS sequence"/>
</dbReference>
<gene>
    <name evidence="7 10" type="primary">ettA</name>
    <name evidence="10" type="ORF">NAT47_07865</name>
</gene>
<keyword evidence="7" id="KW-0378">Hydrolase</keyword>
<feature type="region of interest" description="PtIM" evidence="7">
    <location>
        <begin position="251"/>
        <end position="331"/>
    </location>
</feature>
<keyword evidence="2 7" id="KW-0820">tRNA-binding</keyword>
<evidence type="ECO:0000259" key="9">
    <source>
        <dbReference type="PROSITE" id="PS50893"/>
    </source>
</evidence>
<dbReference type="InterPro" id="IPR032781">
    <property type="entry name" value="ABC_tran_Xtn"/>
</dbReference>
<dbReference type="PROSITE" id="PS00211">
    <property type="entry name" value="ABC_TRANSPORTER_1"/>
    <property type="match status" value="1"/>
</dbReference>
<evidence type="ECO:0000256" key="6">
    <source>
        <dbReference type="ARBA" id="ARBA00022845"/>
    </source>
</evidence>
<proteinExistence type="inferred from homology"/>
<feature type="domain" description="ABC transporter" evidence="9">
    <location>
        <begin position="333"/>
        <end position="559"/>
    </location>
</feature>
<dbReference type="NCBIfam" id="TIGR03719">
    <property type="entry name" value="ABC_ABC_ChvD"/>
    <property type="match status" value="1"/>
</dbReference>
<dbReference type="Gene3D" id="3.40.50.300">
    <property type="entry name" value="P-loop containing nucleotide triphosphate hydrolases"/>
    <property type="match status" value="2"/>
</dbReference>
<dbReference type="PANTHER" id="PTHR43858:SF1">
    <property type="entry name" value="ABC TRANSPORTER-RELATED PROTEIN"/>
    <property type="match status" value="1"/>
</dbReference>
<keyword evidence="7" id="KW-0648">Protein biosynthesis</keyword>
<dbReference type="NCBIfam" id="NF008775">
    <property type="entry name" value="PRK11819.1"/>
    <property type="match status" value="1"/>
</dbReference>
<comment type="similarity">
    <text evidence="1 7">Belongs to the ABC transporter superfamily. ABCF family. Translational throttle EttA subfamily.</text>
</comment>
<comment type="domain">
    <text evidence="7">The P-site tRNA interaction motif (PtIM domain) probably interacts with the P-site tRNA(fMet) as well as the 23S rRNA.</text>
</comment>
<comment type="caution">
    <text evidence="7">Lacks conserved residue(s) required for the propagation of feature annotation.</text>
</comment>
<comment type="caution">
    <text evidence="10">The sequence shown here is derived from an EMBL/GenBank/DDBJ whole genome shotgun (WGS) entry which is preliminary data.</text>
</comment>
<dbReference type="SMART" id="SM00382">
    <property type="entry name" value="AAA"/>
    <property type="match status" value="2"/>
</dbReference>
<keyword evidence="8" id="KW-0175">Coiled coil</keyword>
<keyword evidence="7" id="KW-0963">Cytoplasm</keyword>
<evidence type="ECO:0000313" key="11">
    <source>
        <dbReference type="Proteomes" id="UP001203342"/>
    </source>
</evidence>
<comment type="subcellular location">
    <subcellularLocation>
        <location evidence="7">Cytoplasm</location>
    </subcellularLocation>
    <text evidence="7">Associates with ribosomes and polysomes.</text>
</comment>
<keyword evidence="4 7" id="KW-0547">Nucleotide-binding</keyword>
<evidence type="ECO:0000256" key="4">
    <source>
        <dbReference type="ARBA" id="ARBA00022741"/>
    </source>
</evidence>
<dbReference type="PANTHER" id="PTHR43858">
    <property type="entry name" value="ENERGY-DEPENDENT TRANSLATIONAL THROTTLE PROTEIN ETTA"/>
    <property type="match status" value="1"/>
</dbReference>
<keyword evidence="7" id="KW-0694">RNA-binding</keyword>
<keyword evidence="6 7" id="KW-0810">Translation regulation</keyword>
<comment type="function">
    <text evidence="7">A translation factor that gates the progression of the 70S ribosomal initiation complex (IC, containing tRNA(fMet) in the P-site) into the translation elongation cycle by using a mechanism sensitive to the ATP/ADP ratio. Binds to the 70S ribosome E-site where it modulates the state of the translating ribosome during subunit translocation. ATP hydrolysis probably frees it from the ribosome, which can enter the elongation phase.</text>
</comment>
<keyword evidence="11" id="KW-1185">Reference proteome</keyword>
<keyword evidence="3 7" id="KW-0699">rRNA-binding</keyword>
<dbReference type="HAMAP" id="MF_00847">
    <property type="entry name" value="EttA"/>
    <property type="match status" value="1"/>
</dbReference>
<evidence type="ECO:0000256" key="8">
    <source>
        <dbReference type="SAM" id="Coils"/>
    </source>
</evidence>
<organism evidence="10 11">
    <name type="scientific">Flavobacterium fragile</name>
    <dbReference type="NCBI Taxonomy" id="2949085"/>
    <lineage>
        <taxon>Bacteria</taxon>
        <taxon>Pseudomonadati</taxon>
        <taxon>Bacteroidota</taxon>
        <taxon>Flavobacteriia</taxon>
        <taxon>Flavobacteriales</taxon>
        <taxon>Flavobacteriaceae</taxon>
        <taxon>Flavobacterium</taxon>
    </lineage>
</organism>
<evidence type="ECO:0000256" key="5">
    <source>
        <dbReference type="ARBA" id="ARBA00022840"/>
    </source>
</evidence>
<dbReference type="InterPro" id="IPR003439">
    <property type="entry name" value="ABC_transporter-like_ATP-bd"/>
</dbReference>
<sequence>MSDDKKVIFSMQKVSKAYQGSDKQVLKNIYLSFFYGAKIGILGLNGSGKSSLLKIIAGVDKNYQGDVVFAPGYTVGYLEQEPKLDETKTVIEVVREGAAEIFALLEEFNKINDDFGLPEVYEDADKMQKLMDRQAELQDRIDACGAWEIDNKLEIAMDALRTPEADTPIAVLSGGEKRRVALCRLLLQQPDVLLLDEPTNHLDAESVLWLEQHLQQYAGTVIAVTHDRYFLDNVAGWILELDRGEGIPWKGNYSSWLDQKSKRLEQEEKVASKRRKTLERELDWVRQGAKGRQTKQKARLQNYDKLLNEDQKELDEKLEIYIPNGPRLGTNVIEAKNVAKAFGDKLLYDDLNFVLPQAGIVGIIGPNGAGKSTIFRMIMGEEKPDSGSFTIGDTVKIAYVDQSHSNIDVNKSIWENFCDGQELIMMGGRQVNSRAYLSRFNFGGSDQNKKVATLSGGERNRLHLAMTLKEEGNVLLLDEPTNDLDVNTLRALEEGLENFAGCAVIISHDRWFLDRVCTHILAFEGDSQVYFFEGSFSEYEENKKKRLGKDVVPTRIKYKKLTR</sequence>
<comment type="domain">
    <text evidence="7">The arm domain is inserted in the first ABC transporter domain. Probably contacts ribosomal protein L1.</text>
</comment>
<dbReference type="InterPro" id="IPR017871">
    <property type="entry name" value="ABC_transporter-like_CS"/>
</dbReference>
<comment type="subunit">
    <text evidence="7">Monomer. Probably contacts ribosomal proteins L1, L5, L33 and S7, the 16S and 23S rRNA and the P-site containing tRNA(fMet).</text>
</comment>
<evidence type="ECO:0000256" key="7">
    <source>
        <dbReference type="HAMAP-Rule" id="MF_00847"/>
    </source>
</evidence>
<dbReference type="CDD" id="cd03221">
    <property type="entry name" value="ABCF_EF-3"/>
    <property type="match status" value="2"/>
</dbReference>
<feature type="binding site" evidence="7">
    <location>
        <begin position="365"/>
        <end position="372"/>
    </location>
    <ligand>
        <name>ATP</name>
        <dbReference type="ChEBI" id="CHEBI:30616"/>
        <label>2</label>
    </ligand>
</feature>
<accession>A0ABT0TH81</accession>
<dbReference type="EMBL" id="JAMLJN010000005">
    <property type="protein sequence ID" value="MCL9770331.1"/>
    <property type="molecule type" value="Genomic_DNA"/>
</dbReference>
<dbReference type="EC" id="3.6.1.-" evidence="7"/>
<keyword evidence="5 7" id="KW-0067">ATP-binding</keyword>
<reference evidence="10 11" key="1">
    <citation type="submission" date="2022-05" db="EMBL/GenBank/DDBJ databases">
        <title>Flavobacterium sp., isolated from activated sludge.</title>
        <authorList>
            <person name="Ran Q."/>
        </authorList>
    </citation>
    <scope>NUCLEOTIDE SEQUENCE [LARGE SCALE GENOMIC DNA]</scope>
    <source>
        <strain evidence="10 11">HXWNR69</strain>
    </source>
</reference>
<dbReference type="PROSITE" id="PS50893">
    <property type="entry name" value="ABC_TRANSPORTER_2"/>
    <property type="match status" value="2"/>
</dbReference>
<protein>
    <recommendedName>
        <fullName evidence="7">Energy-dependent translational throttle protein EttA</fullName>
        <ecNumber evidence="7">3.6.1.-</ecNumber>
    </recommendedName>
    <alternativeName>
        <fullName evidence="7">Translational regulatory factor EttA</fullName>
    </alternativeName>
</protein>
<name>A0ABT0TH81_9FLAO</name>
<evidence type="ECO:0000256" key="2">
    <source>
        <dbReference type="ARBA" id="ARBA00022555"/>
    </source>
</evidence>
<dbReference type="Pfam" id="PF00005">
    <property type="entry name" value="ABC_tran"/>
    <property type="match status" value="2"/>
</dbReference>
<dbReference type="InterPro" id="IPR027417">
    <property type="entry name" value="P-loop_NTPase"/>
</dbReference>
<dbReference type="Pfam" id="PF12848">
    <property type="entry name" value="ABC_tran_Xtn"/>
    <property type="match status" value="1"/>
</dbReference>
<dbReference type="SUPFAM" id="SSF52540">
    <property type="entry name" value="P-loop containing nucleoside triphosphate hydrolases"/>
    <property type="match status" value="2"/>
</dbReference>
<evidence type="ECO:0000313" key="10">
    <source>
        <dbReference type="EMBL" id="MCL9770331.1"/>
    </source>
</evidence>
<dbReference type="InterPro" id="IPR022374">
    <property type="entry name" value="EttA"/>
</dbReference>
<feature type="domain" description="ABC transporter" evidence="9">
    <location>
        <begin position="9"/>
        <end position="268"/>
    </location>
</feature>
<comment type="catalytic activity">
    <reaction evidence="7">
        <text>ATP + H2O = ADP + phosphate + H(+)</text>
        <dbReference type="Rhea" id="RHEA:13065"/>
        <dbReference type="ChEBI" id="CHEBI:15377"/>
        <dbReference type="ChEBI" id="CHEBI:15378"/>
        <dbReference type="ChEBI" id="CHEBI:30616"/>
        <dbReference type="ChEBI" id="CHEBI:43474"/>
        <dbReference type="ChEBI" id="CHEBI:456216"/>
    </reaction>
</comment>
<dbReference type="RefSeq" id="WP_250581852.1">
    <property type="nucleotide sequence ID" value="NZ_JAMLJN010000005.1"/>
</dbReference>
<dbReference type="InterPro" id="IPR003593">
    <property type="entry name" value="AAA+_ATPase"/>
</dbReference>
<evidence type="ECO:0000256" key="3">
    <source>
        <dbReference type="ARBA" id="ARBA00022730"/>
    </source>
</evidence>
<feature type="coiled-coil region" evidence="8">
    <location>
        <begin position="261"/>
        <end position="320"/>
    </location>
</feature>